<reference evidence="3" key="2">
    <citation type="journal article" date="2024" name="Plant">
        <title>Genomic evolution and insights into agronomic trait innovations of Sesamum species.</title>
        <authorList>
            <person name="Miao H."/>
            <person name="Wang L."/>
            <person name="Qu L."/>
            <person name="Liu H."/>
            <person name="Sun Y."/>
            <person name="Le M."/>
            <person name="Wang Q."/>
            <person name="Wei S."/>
            <person name="Zheng Y."/>
            <person name="Lin W."/>
            <person name="Duan Y."/>
            <person name="Cao H."/>
            <person name="Xiong S."/>
            <person name="Wang X."/>
            <person name="Wei L."/>
            <person name="Li C."/>
            <person name="Ma Q."/>
            <person name="Ju M."/>
            <person name="Zhao R."/>
            <person name="Li G."/>
            <person name="Mu C."/>
            <person name="Tian Q."/>
            <person name="Mei H."/>
            <person name="Zhang T."/>
            <person name="Gao T."/>
            <person name="Zhang H."/>
        </authorList>
    </citation>
    <scope>NUCLEOTIDE SEQUENCE</scope>
    <source>
        <strain evidence="3">KEN8</strain>
    </source>
</reference>
<proteinExistence type="predicted"/>
<organism evidence="3">
    <name type="scientific">Sesamum calycinum</name>
    <dbReference type="NCBI Taxonomy" id="2727403"/>
    <lineage>
        <taxon>Eukaryota</taxon>
        <taxon>Viridiplantae</taxon>
        <taxon>Streptophyta</taxon>
        <taxon>Embryophyta</taxon>
        <taxon>Tracheophyta</taxon>
        <taxon>Spermatophyta</taxon>
        <taxon>Magnoliopsida</taxon>
        <taxon>eudicotyledons</taxon>
        <taxon>Gunneridae</taxon>
        <taxon>Pentapetalae</taxon>
        <taxon>asterids</taxon>
        <taxon>lamiids</taxon>
        <taxon>Lamiales</taxon>
        <taxon>Pedaliaceae</taxon>
        <taxon>Sesamum</taxon>
    </lineage>
</organism>
<protein>
    <recommendedName>
        <fullName evidence="4">Reverse transcriptase Ty1/copia-type domain-containing protein</fullName>
    </recommendedName>
</protein>
<evidence type="ECO:0000259" key="1">
    <source>
        <dbReference type="Pfam" id="PF07727"/>
    </source>
</evidence>
<dbReference type="EMBL" id="JACGWM010000012">
    <property type="protein sequence ID" value="KAL0337787.1"/>
    <property type="molecule type" value="Genomic_DNA"/>
</dbReference>
<dbReference type="Pfam" id="PF07727">
    <property type="entry name" value="RVT_2"/>
    <property type="match status" value="1"/>
</dbReference>
<dbReference type="AlphaFoldDB" id="A0AAW2N1B2"/>
<sequence>MYAKSARTLWLDLEERYGECSGPLLYQLQREIASLAQGNMSVVEYFSQLHTVWDELDVLMPTPQCTCGGCTCGASKTVVDQAVFTRLIQFLMGLSESFHHLSDQLLVMDPVPTVNKDQATKRVIAVGKLQRNLYMLDNSSFDPTTIASHTFLQSAACLHSSSCNNVLWHRRLGHSSMSVLKHTPILNISITIADCMICPMAKQTRLPFATALYNLKMYLSLFMSIFGQHKAWLVAKGYNQIEGVDYFDSYSPVAKSVIVRVFMVLAVAKAWSLLQLDMNNAFLHGHLDEEVYILTLEGYICYRLLGRPVPTPLPSSLKLSANDGILLVDPGPYRRLTVIHITANPVFHERTKHLDIICHLVRDEFKSGFIKPSHVPGCEQLADLFTKTPSTSDFARLFVTLGLVPQALP</sequence>
<evidence type="ECO:0000259" key="2">
    <source>
        <dbReference type="Pfam" id="PF13976"/>
    </source>
</evidence>
<name>A0AAW2N1B2_9LAMI</name>
<gene>
    <name evidence="3" type="ORF">Scaly_2053800</name>
</gene>
<evidence type="ECO:0000313" key="3">
    <source>
        <dbReference type="EMBL" id="KAL0337787.1"/>
    </source>
</evidence>
<reference evidence="3" key="1">
    <citation type="submission" date="2020-06" db="EMBL/GenBank/DDBJ databases">
        <authorList>
            <person name="Li T."/>
            <person name="Hu X."/>
            <person name="Zhang T."/>
            <person name="Song X."/>
            <person name="Zhang H."/>
            <person name="Dai N."/>
            <person name="Sheng W."/>
            <person name="Hou X."/>
            <person name="Wei L."/>
        </authorList>
    </citation>
    <scope>NUCLEOTIDE SEQUENCE</scope>
    <source>
        <strain evidence="3">KEN8</strain>
        <tissue evidence="3">Leaf</tissue>
    </source>
</reference>
<dbReference type="PANTHER" id="PTHR37610">
    <property type="entry name" value="CCHC-TYPE DOMAIN-CONTAINING PROTEIN"/>
    <property type="match status" value="1"/>
</dbReference>
<evidence type="ECO:0008006" key="4">
    <source>
        <dbReference type="Google" id="ProtNLM"/>
    </source>
</evidence>
<feature type="domain" description="Reverse transcriptase Ty1/copia-type" evidence="1">
    <location>
        <begin position="227"/>
        <end position="299"/>
    </location>
</feature>
<dbReference type="Pfam" id="PF13976">
    <property type="entry name" value="gag_pre-integrs"/>
    <property type="match status" value="1"/>
</dbReference>
<comment type="caution">
    <text evidence="3">The sequence shown here is derived from an EMBL/GenBank/DDBJ whole genome shotgun (WGS) entry which is preliminary data.</text>
</comment>
<accession>A0AAW2N1B2</accession>
<dbReference type="PANTHER" id="PTHR37610:SF40">
    <property type="entry name" value="OS01G0909600 PROTEIN"/>
    <property type="match status" value="1"/>
</dbReference>
<dbReference type="InterPro" id="IPR013103">
    <property type="entry name" value="RVT_2"/>
</dbReference>
<dbReference type="CDD" id="cd09272">
    <property type="entry name" value="RNase_HI_RT_Ty1"/>
    <property type="match status" value="1"/>
</dbReference>
<feature type="domain" description="GAG-pre-integrase" evidence="2">
    <location>
        <begin position="132"/>
        <end position="203"/>
    </location>
</feature>
<dbReference type="InterPro" id="IPR025724">
    <property type="entry name" value="GAG-pre-integrase_dom"/>
</dbReference>